<dbReference type="Proteomes" id="UP000785679">
    <property type="component" value="Unassembled WGS sequence"/>
</dbReference>
<comment type="caution">
    <text evidence="1">The sequence shown here is derived from an EMBL/GenBank/DDBJ whole genome shotgun (WGS) entry which is preliminary data.</text>
</comment>
<reference evidence="1" key="1">
    <citation type="submission" date="2019-06" db="EMBL/GenBank/DDBJ databases">
        <authorList>
            <person name="Zheng W."/>
        </authorList>
    </citation>
    <scope>NUCLEOTIDE SEQUENCE</scope>
    <source>
        <strain evidence="1">QDHG01</strain>
    </source>
</reference>
<proteinExistence type="predicted"/>
<keyword evidence="2" id="KW-1185">Reference proteome</keyword>
<dbReference type="EMBL" id="RRYP01012446">
    <property type="protein sequence ID" value="TNV77107.1"/>
    <property type="molecule type" value="Genomic_DNA"/>
</dbReference>
<organism evidence="1 2">
    <name type="scientific">Halteria grandinella</name>
    <dbReference type="NCBI Taxonomy" id="5974"/>
    <lineage>
        <taxon>Eukaryota</taxon>
        <taxon>Sar</taxon>
        <taxon>Alveolata</taxon>
        <taxon>Ciliophora</taxon>
        <taxon>Intramacronucleata</taxon>
        <taxon>Spirotrichea</taxon>
        <taxon>Stichotrichia</taxon>
        <taxon>Sporadotrichida</taxon>
        <taxon>Halteriidae</taxon>
        <taxon>Halteria</taxon>
    </lineage>
</organism>
<protein>
    <submittedName>
        <fullName evidence="1">Uncharacterized protein</fullName>
    </submittedName>
</protein>
<evidence type="ECO:0000313" key="2">
    <source>
        <dbReference type="Proteomes" id="UP000785679"/>
    </source>
</evidence>
<name>A0A8J8NKB2_HALGN</name>
<gene>
    <name evidence="1" type="ORF">FGO68_gene1919</name>
</gene>
<sequence length="85" mass="10269">MKSMQSKQTVTNNKVKFQSQILQLRMGQRVSHSKSNLLSLRNRTNLTWKSLEMTKRKDFTQQTHFGSYLWGLWEREQIYHLCLQH</sequence>
<evidence type="ECO:0000313" key="1">
    <source>
        <dbReference type="EMBL" id="TNV77107.1"/>
    </source>
</evidence>
<dbReference type="AlphaFoldDB" id="A0A8J8NKB2"/>
<accession>A0A8J8NKB2</accession>